<dbReference type="InterPro" id="IPR013517">
    <property type="entry name" value="FG-GAP"/>
</dbReference>
<evidence type="ECO:0000313" key="4">
    <source>
        <dbReference type="EMBL" id="MEU6819729.1"/>
    </source>
</evidence>
<dbReference type="SUPFAM" id="SSF69318">
    <property type="entry name" value="Integrin alpha N-terminal domain"/>
    <property type="match status" value="1"/>
</dbReference>
<dbReference type="RefSeq" id="WP_359344356.1">
    <property type="nucleotide sequence ID" value="NZ_JBEYXV010000001.1"/>
</dbReference>
<feature type="region of interest" description="Disordered" evidence="2">
    <location>
        <begin position="133"/>
        <end position="165"/>
    </location>
</feature>
<feature type="signal peptide" evidence="3">
    <location>
        <begin position="1"/>
        <end position="29"/>
    </location>
</feature>
<evidence type="ECO:0000256" key="1">
    <source>
        <dbReference type="ARBA" id="ARBA00022729"/>
    </source>
</evidence>
<feature type="chain" id="PRO_5047498014" evidence="3">
    <location>
        <begin position="30"/>
        <end position="248"/>
    </location>
</feature>
<dbReference type="Proteomes" id="UP001551176">
    <property type="component" value="Unassembled WGS sequence"/>
</dbReference>
<evidence type="ECO:0000256" key="2">
    <source>
        <dbReference type="SAM" id="MobiDB-lite"/>
    </source>
</evidence>
<keyword evidence="5" id="KW-1185">Reference proteome</keyword>
<evidence type="ECO:0000256" key="3">
    <source>
        <dbReference type="SAM" id="SignalP"/>
    </source>
</evidence>
<name>A0ABV3BFF7_9ACTN</name>
<comment type="caution">
    <text evidence="4">The sequence shown here is derived from an EMBL/GenBank/DDBJ whole genome shotgun (WGS) entry which is preliminary data.</text>
</comment>
<dbReference type="InterPro" id="IPR028994">
    <property type="entry name" value="Integrin_alpha_N"/>
</dbReference>
<accession>A0ABV3BFF7</accession>
<proteinExistence type="predicted"/>
<organism evidence="4 5">
    <name type="scientific">Streptomyces atriruber</name>
    <dbReference type="NCBI Taxonomy" id="545121"/>
    <lineage>
        <taxon>Bacteria</taxon>
        <taxon>Bacillati</taxon>
        <taxon>Actinomycetota</taxon>
        <taxon>Actinomycetes</taxon>
        <taxon>Kitasatosporales</taxon>
        <taxon>Streptomycetaceae</taxon>
        <taxon>Streptomyces</taxon>
    </lineage>
</organism>
<protein>
    <submittedName>
        <fullName evidence="4">VCBS repeat-containing protein</fullName>
    </submittedName>
</protein>
<dbReference type="EMBL" id="JBEYXV010000001">
    <property type="protein sequence ID" value="MEU6819729.1"/>
    <property type="molecule type" value="Genomic_DNA"/>
</dbReference>
<gene>
    <name evidence="4" type="ORF">ABZ921_03800</name>
</gene>
<dbReference type="Pfam" id="PF13517">
    <property type="entry name" value="FG-GAP_3"/>
    <property type="match status" value="1"/>
</dbReference>
<reference evidence="4 5" key="1">
    <citation type="submission" date="2024-06" db="EMBL/GenBank/DDBJ databases">
        <title>The Natural Products Discovery Center: Release of the First 8490 Sequenced Strains for Exploring Actinobacteria Biosynthetic Diversity.</title>
        <authorList>
            <person name="Kalkreuter E."/>
            <person name="Kautsar S.A."/>
            <person name="Yang D."/>
            <person name="Bader C.D."/>
            <person name="Teijaro C.N."/>
            <person name="Fluegel L."/>
            <person name="Davis C.M."/>
            <person name="Simpson J.R."/>
            <person name="Lauterbach L."/>
            <person name="Steele A.D."/>
            <person name="Gui C."/>
            <person name="Meng S."/>
            <person name="Li G."/>
            <person name="Viehrig K."/>
            <person name="Ye F."/>
            <person name="Su P."/>
            <person name="Kiefer A.F."/>
            <person name="Nichols A."/>
            <person name="Cepeda A.J."/>
            <person name="Yan W."/>
            <person name="Fan B."/>
            <person name="Jiang Y."/>
            <person name="Adhikari A."/>
            <person name="Zheng C.-J."/>
            <person name="Schuster L."/>
            <person name="Cowan T.M."/>
            <person name="Smanski M.J."/>
            <person name="Chevrette M.G."/>
            <person name="De Carvalho L.P.S."/>
            <person name="Shen B."/>
        </authorList>
    </citation>
    <scope>NUCLEOTIDE SEQUENCE [LARGE SCALE GENOMIC DNA]</scope>
    <source>
        <strain evidence="4 5">NPDC046838</strain>
    </source>
</reference>
<keyword evidence="1 3" id="KW-0732">Signal</keyword>
<evidence type="ECO:0000313" key="5">
    <source>
        <dbReference type="Proteomes" id="UP001551176"/>
    </source>
</evidence>
<sequence length="248" mass="25749">MLRKRSRLIAAPVAAVALTLTVAGYQASAAGTSASDDAARSGKTARAAAPCLSGTTTLLGDLDGDGRPDKISNPGLNGTKMTVQWGAADGSFGTKQNVSKLVGTKQGEVTTAAVADFQKDGKLDLVVNIVEPSGGDDPSTARVADYRPGPLKRANLGSSSTRHLDIGDSSEAKELRIANYGDDAYPDLAILSNAGDGVLERNVRLTKASSGPGKYNQDHEQKYGAWGTPAEPPTMPGDGWKHFYKACS</sequence>